<dbReference type="PANTHER" id="PTHR21661">
    <property type="entry name" value="EPOXIDE HYDROLASE 1-RELATED"/>
    <property type="match status" value="1"/>
</dbReference>
<dbReference type="SUPFAM" id="SSF53474">
    <property type="entry name" value="alpha/beta-Hydrolases"/>
    <property type="match status" value="1"/>
</dbReference>
<dbReference type="InterPro" id="IPR029058">
    <property type="entry name" value="AB_hydrolase_fold"/>
</dbReference>
<comment type="caution">
    <text evidence="5">The sequence shown here is derived from an EMBL/GenBank/DDBJ whole genome shotgun (WGS) entry which is preliminary data.</text>
</comment>
<evidence type="ECO:0000313" key="5">
    <source>
        <dbReference type="EMBL" id="GAA1917269.1"/>
    </source>
</evidence>
<name>A0ABP5AQ27_9MICC</name>
<feature type="domain" description="Epoxide hydrolase N-terminal" evidence="4">
    <location>
        <begin position="7"/>
        <end position="112"/>
    </location>
</feature>
<protein>
    <submittedName>
        <fullName evidence="5">Epoxide hydrolase</fullName>
    </submittedName>
</protein>
<dbReference type="Gene3D" id="3.40.50.1820">
    <property type="entry name" value="alpha/beta hydrolase"/>
    <property type="match status" value="1"/>
</dbReference>
<accession>A0ABP5AQ27</accession>
<dbReference type="GO" id="GO:0016787">
    <property type="term" value="F:hydrolase activity"/>
    <property type="evidence" value="ECO:0007669"/>
    <property type="project" value="UniProtKB-KW"/>
</dbReference>
<gene>
    <name evidence="5" type="ORF">GCM10009688_22940</name>
</gene>
<proteinExistence type="inferred from homology"/>
<sequence>MNPYEPVPPAALEDLAERLARFRPVPEPRLFNRSRDSLGFGGEQLAELVEHWRTVFDWPAQEAWISALSWEQTELSTVPVRAVVSRAQAAYVSPSSPVVLLLHGWPDSILRFQRLFPLLTDLTYVAPALPGYPFAAPVPAGGMSTVEMADAIASAMSEFGFARYVVSAGDVGSDVAEALAVRHPDVVTALHLTDVSQYHVNLAPPQDMDDAEREYLQRARRWQGAEGGYAHEQSTRPYTLAAGLGDSPAGLAAWIGEKLVRWTDSDGTLTNAFSLDEALTWISAYWFTGSIGTSFAPYAAGRPTGWPRIETPTVFTLFPKDLVNAPRQFAERYFNVAGWMEFESGGHFAAWERPQQYLEGVRAAVKLGFG</sequence>
<dbReference type="EMBL" id="BAAALV010000004">
    <property type="protein sequence ID" value="GAA1917269.1"/>
    <property type="molecule type" value="Genomic_DNA"/>
</dbReference>
<dbReference type="Pfam" id="PF06441">
    <property type="entry name" value="EHN"/>
    <property type="match status" value="1"/>
</dbReference>
<dbReference type="InterPro" id="IPR010497">
    <property type="entry name" value="Epoxide_hydro_N"/>
</dbReference>
<evidence type="ECO:0000313" key="6">
    <source>
        <dbReference type="Proteomes" id="UP001500784"/>
    </source>
</evidence>
<dbReference type="RefSeq" id="WP_152229376.1">
    <property type="nucleotide sequence ID" value="NZ_BAAALV010000004.1"/>
</dbReference>
<reference evidence="6" key="1">
    <citation type="journal article" date="2019" name="Int. J. Syst. Evol. Microbiol.">
        <title>The Global Catalogue of Microorganisms (GCM) 10K type strain sequencing project: providing services to taxonomists for standard genome sequencing and annotation.</title>
        <authorList>
            <consortium name="The Broad Institute Genomics Platform"/>
            <consortium name="The Broad Institute Genome Sequencing Center for Infectious Disease"/>
            <person name="Wu L."/>
            <person name="Ma J."/>
        </authorList>
    </citation>
    <scope>NUCLEOTIDE SEQUENCE [LARGE SCALE GENOMIC DNA]</scope>
    <source>
        <strain evidence="6">JCM 13316</strain>
    </source>
</reference>
<keyword evidence="2" id="KW-0058">Aromatic hydrocarbons catabolism</keyword>
<evidence type="ECO:0000259" key="4">
    <source>
        <dbReference type="Pfam" id="PF06441"/>
    </source>
</evidence>
<organism evidence="5 6">
    <name type="scientific">Arthrobacter gandavensis</name>
    <dbReference type="NCBI Taxonomy" id="169960"/>
    <lineage>
        <taxon>Bacteria</taxon>
        <taxon>Bacillati</taxon>
        <taxon>Actinomycetota</taxon>
        <taxon>Actinomycetes</taxon>
        <taxon>Micrococcales</taxon>
        <taxon>Micrococcaceae</taxon>
        <taxon>Arthrobacter</taxon>
    </lineage>
</organism>
<keyword evidence="6" id="KW-1185">Reference proteome</keyword>
<evidence type="ECO:0000256" key="1">
    <source>
        <dbReference type="ARBA" id="ARBA00010088"/>
    </source>
</evidence>
<dbReference type="InterPro" id="IPR000639">
    <property type="entry name" value="Epox_hydrolase-like"/>
</dbReference>
<dbReference type="PRINTS" id="PR00412">
    <property type="entry name" value="EPOXHYDRLASE"/>
</dbReference>
<dbReference type="InterPro" id="IPR016292">
    <property type="entry name" value="Epoxide_hydrolase"/>
</dbReference>
<dbReference type="Proteomes" id="UP001500784">
    <property type="component" value="Unassembled WGS sequence"/>
</dbReference>
<comment type="similarity">
    <text evidence="1">Belongs to the peptidase S33 family.</text>
</comment>
<keyword evidence="3 5" id="KW-0378">Hydrolase</keyword>
<dbReference type="PIRSF" id="PIRSF001112">
    <property type="entry name" value="Epoxide_hydrolase"/>
    <property type="match status" value="1"/>
</dbReference>
<evidence type="ECO:0000256" key="2">
    <source>
        <dbReference type="ARBA" id="ARBA00022797"/>
    </source>
</evidence>
<evidence type="ECO:0000256" key="3">
    <source>
        <dbReference type="ARBA" id="ARBA00022801"/>
    </source>
</evidence>
<dbReference type="PANTHER" id="PTHR21661:SF35">
    <property type="entry name" value="EPOXIDE HYDROLASE"/>
    <property type="match status" value="1"/>
</dbReference>